<accession>A0A437AK22</accession>
<dbReference type="EMBL" id="RCSS01000511">
    <property type="protein sequence ID" value="RVD91484.1"/>
    <property type="molecule type" value="Genomic_DNA"/>
</dbReference>
<keyword evidence="1" id="KW-0812">Transmembrane</keyword>
<dbReference type="AlphaFoldDB" id="A0A437AK22"/>
<name>A0A437AK22_9MICR</name>
<sequence>MNKKLKKLIFKKYHKMLRSKKKDKKEQNEFLKTRKQIEQVEMLKIFEVINDSIFCILISIIILDITPIIEYTMFIKIYIIFKLLNGVFSLKKLTKYLKIRKFFYFLMLYDYVIKFFYLLVAIFINLSYVIKITKFYLNHLKQNYILIFYITTGGLLIYFIITCHFIFRYVQTIYLHSENLKKYLLHSFLSKLTILNFLYLISITYILYITRTEPDVFNYYLFSLCYFAILVIIPILFYKRMCLDKRFFLNILFNYCIKLFCIFLFNCGFLFAFVVLSLEQKETKLFTP</sequence>
<gene>
    <name evidence="2" type="ORF">TUBRATIS_20710</name>
</gene>
<feature type="transmembrane region" description="Helical" evidence="1">
    <location>
        <begin position="220"/>
        <end position="238"/>
    </location>
</feature>
<feature type="transmembrane region" description="Helical" evidence="1">
    <location>
        <begin position="42"/>
        <end position="62"/>
    </location>
</feature>
<feature type="transmembrane region" description="Helical" evidence="1">
    <location>
        <begin position="259"/>
        <end position="278"/>
    </location>
</feature>
<feature type="transmembrane region" description="Helical" evidence="1">
    <location>
        <begin position="188"/>
        <end position="208"/>
    </location>
</feature>
<comment type="caution">
    <text evidence="2">The sequence shown here is derived from an EMBL/GenBank/DDBJ whole genome shotgun (WGS) entry which is preliminary data.</text>
</comment>
<keyword evidence="1" id="KW-1133">Transmembrane helix</keyword>
<dbReference type="Proteomes" id="UP000282876">
    <property type="component" value="Unassembled WGS sequence"/>
</dbReference>
<proteinExistence type="predicted"/>
<organism evidence="2 3">
    <name type="scientific">Tubulinosema ratisbonensis</name>
    <dbReference type="NCBI Taxonomy" id="291195"/>
    <lineage>
        <taxon>Eukaryota</taxon>
        <taxon>Fungi</taxon>
        <taxon>Fungi incertae sedis</taxon>
        <taxon>Microsporidia</taxon>
        <taxon>Tubulinosematoidea</taxon>
        <taxon>Tubulinosematidae</taxon>
        <taxon>Tubulinosema</taxon>
    </lineage>
</organism>
<feature type="transmembrane region" description="Helical" evidence="1">
    <location>
        <begin position="68"/>
        <end position="90"/>
    </location>
</feature>
<evidence type="ECO:0000313" key="2">
    <source>
        <dbReference type="EMBL" id="RVD91484.1"/>
    </source>
</evidence>
<feature type="transmembrane region" description="Helical" evidence="1">
    <location>
        <begin position="102"/>
        <end position="124"/>
    </location>
</feature>
<reference evidence="2 3" key="1">
    <citation type="submission" date="2018-10" db="EMBL/GenBank/DDBJ databases">
        <title>Draft genome sequence of the microsporidian Tubulinosema ratisbonensis.</title>
        <authorList>
            <person name="Polonais V."/>
            <person name="Peyretaillade E."/>
            <person name="Niehus S."/>
            <person name="Wawrzyniak I."/>
            <person name="Franchet A."/>
            <person name="Gaspin C."/>
            <person name="Reichstadt M."/>
            <person name="Belser C."/>
            <person name="Labadie K."/>
            <person name="Delbac F."/>
            <person name="Ferrandon D."/>
        </authorList>
    </citation>
    <scope>NUCLEOTIDE SEQUENCE [LARGE SCALE GENOMIC DNA]</scope>
    <source>
        <strain evidence="2 3">Franzen</strain>
    </source>
</reference>
<evidence type="ECO:0000313" key="3">
    <source>
        <dbReference type="Proteomes" id="UP000282876"/>
    </source>
</evidence>
<protein>
    <submittedName>
        <fullName evidence="2">Uncharacterized protein</fullName>
    </submittedName>
</protein>
<keyword evidence="3" id="KW-1185">Reference proteome</keyword>
<feature type="transmembrane region" description="Helical" evidence="1">
    <location>
        <begin position="144"/>
        <end position="167"/>
    </location>
</feature>
<dbReference type="VEuPathDB" id="MicrosporidiaDB:TUBRATIS_20710"/>
<keyword evidence="1" id="KW-0472">Membrane</keyword>
<evidence type="ECO:0000256" key="1">
    <source>
        <dbReference type="SAM" id="Phobius"/>
    </source>
</evidence>